<dbReference type="GO" id="GO:0016787">
    <property type="term" value="F:hydrolase activity"/>
    <property type="evidence" value="ECO:0007669"/>
    <property type="project" value="UniProtKB-KW"/>
</dbReference>
<dbReference type="GO" id="GO:0005524">
    <property type="term" value="F:ATP binding"/>
    <property type="evidence" value="ECO:0007669"/>
    <property type="project" value="UniProtKB-KW"/>
</dbReference>
<dbReference type="Pfam" id="PF00271">
    <property type="entry name" value="Helicase_C"/>
    <property type="match status" value="1"/>
</dbReference>
<evidence type="ECO:0000313" key="9">
    <source>
        <dbReference type="Proteomes" id="UP000703315"/>
    </source>
</evidence>
<feature type="domain" description="Helicase C-terminal" evidence="7">
    <location>
        <begin position="220"/>
        <end position="422"/>
    </location>
</feature>
<evidence type="ECO:0000256" key="1">
    <source>
        <dbReference type="ARBA" id="ARBA00022741"/>
    </source>
</evidence>
<dbReference type="InterPro" id="IPR011545">
    <property type="entry name" value="DEAD/DEAH_box_helicase_dom"/>
</dbReference>
<dbReference type="RefSeq" id="WP_303902394.1">
    <property type="nucleotide sequence ID" value="NZ_DYXC01000030.1"/>
</dbReference>
<reference evidence="8" key="2">
    <citation type="submission" date="2021-09" db="EMBL/GenBank/DDBJ databases">
        <authorList>
            <person name="Gilroy R."/>
        </authorList>
    </citation>
    <scope>NUCLEOTIDE SEQUENCE</scope>
    <source>
        <strain evidence="8">ChiHjej13B12-14962</strain>
    </source>
</reference>
<accession>A0A921K6W3</accession>
<dbReference type="GO" id="GO:0004386">
    <property type="term" value="F:helicase activity"/>
    <property type="evidence" value="ECO:0007669"/>
    <property type="project" value="UniProtKB-KW"/>
</dbReference>
<name>A0A921K6W3_9MICC</name>
<reference evidence="8" key="1">
    <citation type="journal article" date="2021" name="PeerJ">
        <title>Extensive microbial diversity within the chicken gut microbiome revealed by metagenomics and culture.</title>
        <authorList>
            <person name="Gilroy R."/>
            <person name="Ravi A."/>
            <person name="Getino M."/>
            <person name="Pursley I."/>
            <person name="Horton D.L."/>
            <person name="Alikhan N.F."/>
            <person name="Baker D."/>
            <person name="Gharbi K."/>
            <person name="Hall N."/>
            <person name="Watson M."/>
            <person name="Adriaenssens E.M."/>
            <person name="Foster-Nyarko E."/>
            <person name="Jarju S."/>
            <person name="Secka A."/>
            <person name="Antonio M."/>
            <person name="Oren A."/>
            <person name="Chaudhuri R.R."/>
            <person name="La Ragione R."/>
            <person name="Hildebrand F."/>
            <person name="Pallen M.J."/>
        </authorList>
    </citation>
    <scope>NUCLEOTIDE SEQUENCE</scope>
    <source>
        <strain evidence="8">ChiHjej13B12-14962</strain>
    </source>
</reference>
<dbReference type="SMART" id="SM00490">
    <property type="entry name" value="HELICc"/>
    <property type="match status" value="1"/>
</dbReference>
<dbReference type="PANTHER" id="PTHR12131:SF1">
    <property type="entry name" value="ATP-DEPENDENT RNA HELICASE SUPV3L1, MITOCHONDRIAL-RELATED"/>
    <property type="match status" value="1"/>
</dbReference>
<gene>
    <name evidence="8" type="ORF">K8V32_02560</name>
</gene>
<dbReference type="GO" id="GO:0003676">
    <property type="term" value="F:nucleic acid binding"/>
    <property type="evidence" value="ECO:0007669"/>
    <property type="project" value="InterPro"/>
</dbReference>
<dbReference type="SUPFAM" id="SSF52540">
    <property type="entry name" value="P-loop containing nucleoside triphosphate hydrolases"/>
    <property type="match status" value="1"/>
</dbReference>
<dbReference type="SMART" id="SM00487">
    <property type="entry name" value="DEXDc"/>
    <property type="match status" value="1"/>
</dbReference>
<dbReference type="EMBL" id="DYXC01000030">
    <property type="protein sequence ID" value="HJF13671.1"/>
    <property type="molecule type" value="Genomic_DNA"/>
</dbReference>
<evidence type="ECO:0000259" key="7">
    <source>
        <dbReference type="PROSITE" id="PS51194"/>
    </source>
</evidence>
<feature type="region of interest" description="Disordered" evidence="5">
    <location>
        <begin position="406"/>
        <end position="427"/>
    </location>
</feature>
<dbReference type="PROSITE" id="PS51192">
    <property type="entry name" value="HELICASE_ATP_BIND_1"/>
    <property type="match status" value="1"/>
</dbReference>
<dbReference type="InterPro" id="IPR027417">
    <property type="entry name" value="P-loop_NTPase"/>
</dbReference>
<dbReference type="InterPro" id="IPR021904">
    <property type="entry name" value="DUF3516"/>
</dbReference>
<protein>
    <submittedName>
        <fullName evidence="8">DUF3516 domain-containing protein</fullName>
    </submittedName>
</protein>
<keyword evidence="1" id="KW-0547">Nucleotide-binding</keyword>
<dbReference type="AlphaFoldDB" id="A0A921K6W3"/>
<proteinExistence type="predicted"/>
<dbReference type="InterPro" id="IPR014001">
    <property type="entry name" value="Helicase_ATP-bd"/>
</dbReference>
<evidence type="ECO:0000256" key="4">
    <source>
        <dbReference type="ARBA" id="ARBA00022840"/>
    </source>
</evidence>
<keyword evidence="4" id="KW-0067">ATP-binding</keyword>
<keyword evidence="3" id="KW-0347">Helicase</keyword>
<dbReference type="Pfam" id="PF12029">
    <property type="entry name" value="DUF3516"/>
    <property type="match status" value="1"/>
</dbReference>
<evidence type="ECO:0000313" key="8">
    <source>
        <dbReference type="EMBL" id="HJF13671.1"/>
    </source>
</evidence>
<dbReference type="Pfam" id="PF00270">
    <property type="entry name" value="DEAD"/>
    <property type="match status" value="1"/>
</dbReference>
<dbReference type="CDD" id="cd17921">
    <property type="entry name" value="DEXHc_Ski2"/>
    <property type="match status" value="1"/>
</dbReference>
<organism evidence="8 9">
    <name type="scientific">Enteractinococcus helveticum</name>
    <dbReference type="NCBI Taxonomy" id="1837282"/>
    <lineage>
        <taxon>Bacteria</taxon>
        <taxon>Bacillati</taxon>
        <taxon>Actinomycetota</taxon>
        <taxon>Actinomycetes</taxon>
        <taxon>Micrococcales</taxon>
        <taxon>Micrococcaceae</taxon>
    </lineage>
</organism>
<evidence type="ECO:0000256" key="3">
    <source>
        <dbReference type="ARBA" id="ARBA00022806"/>
    </source>
</evidence>
<dbReference type="Gene3D" id="3.40.50.300">
    <property type="entry name" value="P-loop containing nucleotide triphosphate hydrolases"/>
    <property type="match status" value="2"/>
</dbReference>
<dbReference type="PANTHER" id="PTHR12131">
    <property type="entry name" value="ATP-DEPENDENT RNA AND DNA HELICASE"/>
    <property type="match status" value="1"/>
</dbReference>
<dbReference type="InterPro" id="IPR050699">
    <property type="entry name" value="RNA-DNA_Helicase"/>
</dbReference>
<evidence type="ECO:0000256" key="5">
    <source>
        <dbReference type="SAM" id="MobiDB-lite"/>
    </source>
</evidence>
<evidence type="ECO:0000259" key="6">
    <source>
        <dbReference type="PROSITE" id="PS51192"/>
    </source>
</evidence>
<dbReference type="Proteomes" id="UP000703315">
    <property type="component" value="Unassembled WGS sequence"/>
</dbReference>
<sequence>MQLTDFIPDPDHGEDLEPVLLYDRFVEWTTHRGIELYPAQDEAVTELADGKNVIMATPTGSGKSMVALAAHFYALAMNQRSYYTAPIKALVSEKFFDLIEIFGAEHVGMVTGDSAINPDAPIICCTAEILAIHSLREGSGLDVGPVVMDEFHFYADPQRGWAWQVPLLELPQAQFVLMSATLGDTTFFEESLTQRTGRDTVTVSSATRPIPLYFEYSELPVQQQIEALVESSLSPIYIVHFSQLDAVEQASNLASISVTTRAEKDQIAQIIKDFRFTSGFGKTLNRLIRQGIGVHHAGMLPKYRRLVERLAQDGLLKVISGTDTLGVGINVPIRTVLMTGLSKFDGNKQRHLNAREFHQIAGRAGRAGFDTAGTVVVQAPEHVIENQQADAKAAEKFANIKNAEERARRIAQSSKSQPKKSPPKGFVSWSKATFEKLVAAEPEPMVSRMRITHSMLLNILARPGNPVTAVRRMILRSAETKASKAALQRRAIGILRELMVTDVVEVQDEPDAWGNRLELTVELQADFALNQPLSPFALAAFELLEAESPTYAVDMVSIIEATLEAPRQVLTAQLRKIRDEEMARMRADGYEYHERMNVLDKLTYPQPLAELLDQQFEIYRQGAPWLAEFELQPKSVVRDMYERAMGFGDYVNYYGIARSEGVLLRYLTDAAKALRQTIPQELRTEELDLLQEWLETIIVTTDSSLLEEWEHMMADDVDQLIADHESLSPPEPPKLTDTVGVFTVMLRNAMFHRVELFGDEQDARLEALDHLPDGAIPYTCDNWADALDDYFGAYEDLDDSPAARSPEFFRIDKAPKLSSAEMADVGAQDGDYWLVTQVLVDPQGNYDFGINAVVHLEASNEQGSPAVTTLSVGAPLL</sequence>
<dbReference type="InterPro" id="IPR001650">
    <property type="entry name" value="Helicase_C-like"/>
</dbReference>
<feature type="domain" description="Helicase ATP-binding" evidence="6">
    <location>
        <begin position="44"/>
        <end position="200"/>
    </location>
</feature>
<keyword evidence="2" id="KW-0378">Hydrolase</keyword>
<dbReference type="PROSITE" id="PS51194">
    <property type="entry name" value="HELICASE_CTER"/>
    <property type="match status" value="1"/>
</dbReference>
<evidence type="ECO:0000256" key="2">
    <source>
        <dbReference type="ARBA" id="ARBA00022801"/>
    </source>
</evidence>
<comment type="caution">
    <text evidence="8">The sequence shown here is derived from an EMBL/GenBank/DDBJ whole genome shotgun (WGS) entry which is preliminary data.</text>
</comment>